<dbReference type="EMBL" id="JACEIK010000495">
    <property type="protein sequence ID" value="MCD7458097.1"/>
    <property type="molecule type" value="Genomic_DNA"/>
</dbReference>
<protein>
    <submittedName>
        <fullName evidence="1">Uncharacterized protein</fullName>
    </submittedName>
</protein>
<feature type="non-terminal residue" evidence="1">
    <location>
        <position position="1"/>
    </location>
</feature>
<organism evidence="1 2">
    <name type="scientific">Datura stramonium</name>
    <name type="common">Jimsonweed</name>
    <name type="synonym">Common thornapple</name>
    <dbReference type="NCBI Taxonomy" id="4076"/>
    <lineage>
        <taxon>Eukaryota</taxon>
        <taxon>Viridiplantae</taxon>
        <taxon>Streptophyta</taxon>
        <taxon>Embryophyta</taxon>
        <taxon>Tracheophyta</taxon>
        <taxon>Spermatophyta</taxon>
        <taxon>Magnoliopsida</taxon>
        <taxon>eudicotyledons</taxon>
        <taxon>Gunneridae</taxon>
        <taxon>Pentapetalae</taxon>
        <taxon>asterids</taxon>
        <taxon>lamiids</taxon>
        <taxon>Solanales</taxon>
        <taxon>Solanaceae</taxon>
        <taxon>Solanoideae</taxon>
        <taxon>Datureae</taxon>
        <taxon>Datura</taxon>
    </lineage>
</organism>
<evidence type="ECO:0000313" key="1">
    <source>
        <dbReference type="EMBL" id="MCD7458097.1"/>
    </source>
</evidence>
<name>A0ABS8SGQ6_DATST</name>
<sequence>ALGDTKGGRKRRNPLVSLLLIKLSLSHTNFNENFNIHPFSGKRNRSMGELGALIRKSVTADGQKVHDHFGVGISSSPGLIYGLPISILLQHSRKLQLTDVS</sequence>
<accession>A0ABS8SGQ6</accession>
<gene>
    <name evidence="1" type="ORF">HAX54_037144</name>
</gene>
<comment type="caution">
    <text evidence="1">The sequence shown here is derived from an EMBL/GenBank/DDBJ whole genome shotgun (WGS) entry which is preliminary data.</text>
</comment>
<dbReference type="Proteomes" id="UP000823775">
    <property type="component" value="Unassembled WGS sequence"/>
</dbReference>
<reference evidence="1 2" key="1">
    <citation type="journal article" date="2021" name="BMC Genomics">
        <title>Datura genome reveals duplications of psychoactive alkaloid biosynthetic genes and high mutation rate following tissue culture.</title>
        <authorList>
            <person name="Rajewski A."/>
            <person name="Carter-House D."/>
            <person name="Stajich J."/>
            <person name="Litt A."/>
        </authorList>
    </citation>
    <scope>NUCLEOTIDE SEQUENCE [LARGE SCALE GENOMIC DNA]</scope>
    <source>
        <strain evidence="1">AR-01</strain>
    </source>
</reference>
<proteinExistence type="predicted"/>
<keyword evidence="2" id="KW-1185">Reference proteome</keyword>
<evidence type="ECO:0000313" key="2">
    <source>
        <dbReference type="Proteomes" id="UP000823775"/>
    </source>
</evidence>